<name>A0A9R1WRX5_LACSA</name>
<dbReference type="Gene3D" id="3.20.180.10">
    <property type="entry name" value="PNP-oxidase-like"/>
    <property type="match status" value="1"/>
</dbReference>
<dbReference type="Gramene" id="rna-gnl|WGS:NBSK|LSAT_1X71460_mrna">
    <property type="protein sequence ID" value="cds-PLY62521.1"/>
    <property type="gene ID" value="gene-LSAT_1X71460"/>
</dbReference>
<gene>
    <name evidence="2" type="ORF">LSAT_V11C100027730</name>
</gene>
<dbReference type="OrthoDB" id="1873930at2759"/>
<dbReference type="Pfam" id="PF10615">
    <property type="entry name" value="DUF2470"/>
    <property type="match status" value="1"/>
</dbReference>
<organism evidence="2 3">
    <name type="scientific">Lactuca sativa</name>
    <name type="common">Garden lettuce</name>
    <dbReference type="NCBI Taxonomy" id="4236"/>
    <lineage>
        <taxon>Eukaryota</taxon>
        <taxon>Viridiplantae</taxon>
        <taxon>Streptophyta</taxon>
        <taxon>Embryophyta</taxon>
        <taxon>Tracheophyta</taxon>
        <taxon>Spermatophyta</taxon>
        <taxon>Magnoliopsida</taxon>
        <taxon>eudicotyledons</taxon>
        <taxon>Gunneridae</taxon>
        <taxon>Pentapetalae</taxon>
        <taxon>asterids</taxon>
        <taxon>campanulids</taxon>
        <taxon>Asterales</taxon>
        <taxon>Asteraceae</taxon>
        <taxon>Cichorioideae</taxon>
        <taxon>Cichorieae</taxon>
        <taxon>Lactucinae</taxon>
        <taxon>Lactuca</taxon>
    </lineage>
</organism>
<feature type="domain" description="DUF2470" evidence="1">
    <location>
        <begin position="364"/>
        <end position="434"/>
    </location>
</feature>
<dbReference type="PANTHER" id="PTHR13343:SF18">
    <property type="entry name" value="PENTATRICOPEPTIDE REPEAT (PPR) SUPERFAMILY PROTEIN"/>
    <property type="match status" value="1"/>
</dbReference>
<comment type="caution">
    <text evidence="2">The sequence shown here is derived from an EMBL/GenBank/DDBJ whole genome shotgun (WGS) entry which is preliminary data.</text>
</comment>
<dbReference type="SUPFAM" id="SSF50475">
    <property type="entry name" value="FMN-binding split barrel"/>
    <property type="match status" value="1"/>
</dbReference>
<sequence length="453" mass="51399">MVIAAPRFISIGSSCGVCHSEGIGCSTSYGVTSNWIRSPEITRTCDNLESRFRYKNQFLGDVGLNWRRIGRKNCMSKVSVAADYPDSVPESSSSSSSSSYVAKNGYHPLEEIKNCKRVRETKLTSAEIAKTTIEGNSSGLLIFPGTIHSEPHEHISWVEYPYVIDDSGDIYFKVPDDANIMQDPEARNPVNVLIGMDLPVFENQMLSLPESHIPDTSLDDILFFEDYYEDEVPDMLGGFMEWGIPIDSAGVHPIYFAKCLTKASNMEYSRRMDHPSNGVSVLGCLSPAFVDEELYLRRLFHVEQRDTYDENWEDEDVNWSASLFYRLEIMKIELFSVYGVQSVINLKDFRDAEADILVHSIHEIVENLNENTMNSNLALRALCKKNGFHVEEANIIGVDSLGIDVRVCIGHEVRTHRFPFKIRVTSETGAEKQIQQLLFPRARRKRLTRKQID</sequence>
<dbReference type="EMBL" id="NBSK02000001">
    <property type="protein sequence ID" value="KAJ0228629.1"/>
    <property type="molecule type" value="Genomic_DNA"/>
</dbReference>
<dbReference type="PANTHER" id="PTHR13343">
    <property type="entry name" value="CREG1 PROTEIN"/>
    <property type="match status" value="1"/>
</dbReference>
<accession>A0A9R1WRX5</accession>
<protein>
    <recommendedName>
        <fullName evidence="1">DUF2470 domain-containing protein</fullName>
    </recommendedName>
</protein>
<evidence type="ECO:0000313" key="3">
    <source>
        <dbReference type="Proteomes" id="UP000235145"/>
    </source>
</evidence>
<dbReference type="AlphaFoldDB" id="A0A9R1WRX5"/>
<evidence type="ECO:0000313" key="2">
    <source>
        <dbReference type="EMBL" id="KAJ0228629.1"/>
    </source>
</evidence>
<dbReference type="InterPro" id="IPR019595">
    <property type="entry name" value="DUF2470"/>
</dbReference>
<dbReference type="InterPro" id="IPR037119">
    <property type="entry name" value="Haem_oxidase_HugZ-like_sf"/>
</dbReference>
<evidence type="ECO:0000259" key="1">
    <source>
        <dbReference type="Pfam" id="PF10615"/>
    </source>
</evidence>
<dbReference type="Proteomes" id="UP000235145">
    <property type="component" value="Unassembled WGS sequence"/>
</dbReference>
<proteinExistence type="predicted"/>
<reference evidence="2 3" key="1">
    <citation type="journal article" date="2017" name="Nat. Commun.">
        <title>Genome assembly with in vitro proximity ligation data and whole-genome triplication in lettuce.</title>
        <authorList>
            <person name="Reyes-Chin-Wo S."/>
            <person name="Wang Z."/>
            <person name="Yang X."/>
            <person name="Kozik A."/>
            <person name="Arikit S."/>
            <person name="Song C."/>
            <person name="Xia L."/>
            <person name="Froenicke L."/>
            <person name="Lavelle D.O."/>
            <person name="Truco M.J."/>
            <person name="Xia R."/>
            <person name="Zhu S."/>
            <person name="Xu C."/>
            <person name="Xu H."/>
            <person name="Xu X."/>
            <person name="Cox K."/>
            <person name="Korf I."/>
            <person name="Meyers B.C."/>
            <person name="Michelmore R.W."/>
        </authorList>
    </citation>
    <scope>NUCLEOTIDE SEQUENCE [LARGE SCALE GENOMIC DNA]</scope>
    <source>
        <strain evidence="3">cv. Salinas</strain>
        <tissue evidence="2">Seedlings</tissue>
    </source>
</reference>
<keyword evidence="3" id="KW-1185">Reference proteome</keyword>